<dbReference type="EMBL" id="BNBT01000002">
    <property type="protein sequence ID" value="GHE35991.1"/>
    <property type="molecule type" value="Genomic_DNA"/>
</dbReference>
<comment type="subcellular location">
    <subcellularLocation>
        <location evidence="1">Cell membrane</location>
        <topology evidence="1">Multi-pass membrane protein</topology>
    </subcellularLocation>
</comment>
<evidence type="ECO:0000256" key="5">
    <source>
        <dbReference type="ARBA" id="ARBA00022989"/>
    </source>
</evidence>
<evidence type="ECO:0008006" key="10">
    <source>
        <dbReference type="Google" id="ProtNLM"/>
    </source>
</evidence>
<evidence type="ECO:0000256" key="3">
    <source>
        <dbReference type="ARBA" id="ARBA00022475"/>
    </source>
</evidence>
<evidence type="ECO:0000313" key="9">
    <source>
        <dbReference type="Proteomes" id="UP000608024"/>
    </source>
</evidence>
<dbReference type="RefSeq" id="WP_190133861.1">
    <property type="nucleotide sequence ID" value="NZ_BNBT01000002.1"/>
</dbReference>
<organism evidence="8 9">
    <name type="scientific">Streptomyces longispororuber</name>
    <dbReference type="NCBI Taxonomy" id="68230"/>
    <lineage>
        <taxon>Bacteria</taxon>
        <taxon>Bacillati</taxon>
        <taxon>Actinomycetota</taxon>
        <taxon>Actinomycetes</taxon>
        <taxon>Kitasatosporales</taxon>
        <taxon>Streptomycetaceae</taxon>
        <taxon>Streptomyces</taxon>
    </lineage>
</organism>
<sequence length="88" mass="8562">MGIVTWVVVGLVAGAVAKALTPGKGPGGAVVTTLIGMAGGMLGGLLGSLVLGVRSMNGLLHLSTWVAAVAGSVLIVLAYRTLSGRAAH</sequence>
<dbReference type="PANTHER" id="PTHR33884">
    <property type="entry name" value="UPF0410 PROTEIN YMGE"/>
    <property type="match status" value="1"/>
</dbReference>
<evidence type="ECO:0000256" key="2">
    <source>
        <dbReference type="ARBA" id="ARBA00011006"/>
    </source>
</evidence>
<keyword evidence="5 7" id="KW-1133">Transmembrane helix</keyword>
<reference evidence="8" key="2">
    <citation type="submission" date="2020-09" db="EMBL/GenBank/DDBJ databases">
        <authorList>
            <person name="Sun Q."/>
            <person name="Ohkuma M."/>
        </authorList>
    </citation>
    <scope>NUCLEOTIDE SEQUENCE</scope>
    <source>
        <strain evidence="8">JCM 4784</strain>
    </source>
</reference>
<feature type="transmembrane region" description="Helical" evidence="7">
    <location>
        <begin position="59"/>
        <end position="79"/>
    </location>
</feature>
<keyword evidence="4 7" id="KW-0812">Transmembrane</keyword>
<dbReference type="PANTHER" id="PTHR33884:SF3">
    <property type="entry name" value="UPF0410 PROTEIN YMGE"/>
    <property type="match status" value="1"/>
</dbReference>
<reference evidence="8" key="1">
    <citation type="journal article" date="2014" name="Int. J. Syst. Evol. Microbiol.">
        <title>Complete genome sequence of Corynebacterium casei LMG S-19264T (=DSM 44701T), isolated from a smear-ripened cheese.</title>
        <authorList>
            <consortium name="US DOE Joint Genome Institute (JGI-PGF)"/>
            <person name="Walter F."/>
            <person name="Albersmeier A."/>
            <person name="Kalinowski J."/>
            <person name="Ruckert C."/>
        </authorList>
    </citation>
    <scope>NUCLEOTIDE SEQUENCE</scope>
    <source>
        <strain evidence="8">JCM 4784</strain>
    </source>
</reference>
<keyword evidence="9" id="KW-1185">Reference proteome</keyword>
<evidence type="ECO:0000256" key="7">
    <source>
        <dbReference type="SAM" id="Phobius"/>
    </source>
</evidence>
<keyword evidence="6 7" id="KW-0472">Membrane</keyword>
<protein>
    <recommendedName>
        <fullName evidence="10">GlsB/YeaQ/YmgE family stress response membrane protein</fullName>
    </recommendedName>
</protein>
<dbReference type="InterPro" id="IPR007341">
    <property type="entry name" value="Transgly_assoc"/>
</dbReference>
<comment type="caution">
    <text evidence="8">The sequence shown here is derived from an EMBL/GenBank/DDBJ whole genome shotgun (WGS) entry which is preliminary data.</text>
</comment>
<keyword evidence="3" id="KW-1003">Cell membrane</keyword>
<dbReference type="GO" id="GO:0005886">
    <property type="term" value="C:plasma membrane"/>
    <property type="evidence" value="ECO:0007669"/>
    <property type="project" value="UniProtKB-SubCell"/>
</dbReference>
<evidence type="ECO:0000313" key="8">
    <source>
        <dbReference type="EMBL" id="GHE35991.1"/>
    </source>
</evidence>
<evidence type="ECO:0000256" key="4">
    <source>
        <dbReference type="ARBA" id="ARBA00022692"/>
    </source>
</evidence>
<dbReference type="Proteomes" id="UP000608024">
    <property type="component" value="Unassembled WGS sequence"/>
</dbReference>
<name>A0A918Z4K7_9ACTN</name>
<feature type="transmembrane region" description="Helical" evidence="7">
    <location>
        <begin position="29"/>
        <end position="52"/>
    </location>
</feature>
<dbReference type="AlphaFoldDB" id="A0A918Z4K7"/>
<evidence type="ECO:0000256" key="1">
    <source>
        <dbReference type="ARBA" id="ARBA00004651"/>
    </source>
</evidence>
<proteinExistence type="inferred from homology"/>
<gene>
    <name evidence="8" type="ORF">GCM10018785_02140</name>
</gene>
<accession>A0A918Z4K7</accession>
<evidence type="ECO:0000256" key="6">
    <source>
        <dbReference type="ARBA" id="ARBA00023136"/>
    </source>
</evidence>
<comment type="similarity">
    <text evidence="2">Belongs to the UPF0410 family.</text>
</comment>